<protein>
    <submittedName>
        <fullName evidence="9">IS5/IS1182 family transposase</fullName>
    </submittedName>
</protein>
<proteinExistence type="inferred from homology"/>
<evidence type="ECO:0000313" key="9">
    <source>
        <dbReference type="EMBL" id="PGS68874.1"/>
    </source>
</evidence>
<dbReference type="InterPro" id="IPR027806">
    <property type="entry name" value="HARBI1_dom"/>
</dbReference>
<dbReference type="Pfam" id="PF13613">
    <property type="entry name" value="HTH_Tnp_4"/>
    <property type="match status" value="1"/>
</dbReference>
<accession>A0A9X7GTK1</accession>
<dbReference type="PANTHER" id="PTHR23080">
    <property type="entry name" value="THAP DOMAIN PROTEIN"/>
    <property type="match status" value="1"/>
</dbReference>
<comment type="caution">
    <text evidence="9">The sequence shown here is derived from an EMBL/GenBank/DDBJ whole genome shotgun (WGS) entry which is preliminary data.</text>
</comment>
<dbReference type="InterPro" id="IPR047959">
    <property type="entry name" value="Transpos_IS5"/>
</dbReference>
<dbReference type="Pfam" id="PF13359">
    <property type="entry name" value="DDE_Tnp_4"/>
    <property type="match status" value="1"/>
</dbReference>
<keyword evidence="3" id="KW-0815">Transposition</keyword>
<evidence type="ECO:0000313" key="10">
    <source>
        <dbReference type="Proteomes" id="UP000224203"/>
    </source>
</evidence>
<evidence type="ECO:0000256" key="4">
    <source>
        <dbReference type="ARBA" id="ARBA00022723"/>
    </source>
</evidence>
<comment type="cofactor">
    <cofactor evidence="1">
        <name>a divalent metal cation</name>
        <dbReference type="ChEBI" id="CHEBI:60240"/>
    </cofactor>
</comment>
<comment type="similarity">
    <text evidence="2">Belongs to the transposase 11 family.</text>
</comment>
<evidence type="ECO:0000259" key="7">
    <source>
        <dbReference type="Pfam" id="PF13359"/>
    </source>
</evidence>
<dbReference type="NCBIfam" id="NF033581">
    <property type="entry name" value="transpos_IS5_4"/>
    <property type="match status" value="1"/>
</dbReference>
<evidence type="ECO:0000256" key="6">
    <source>
        <dbReference type="ARBA" id="ARBA00023172"/>
    </source>
</evidence>
<evidence type="ECO:0000256" key="3">
    <source>
        <dbReference type="ARBA" id="ARBA00022578"/>
    </source>
</evidence>
<keyword evidence="6" id="KW-0233">DNA recombination</keyword>
<evidence type="ECO:0000259" key="8">
    <source>
        <dbReference type="Pfam" id="PF13613"/>
    </source>
</evidence>
<sequence>MDIYEKSHKLSDGEFKRLMGVQRETFEEMLQILRKAYAYIHQSRGRKSKLSIEEMLFVTLKYLRQYPTMKELAFEYEVAESTIHRTITWVEDTLIRSRKFTLPSRKAIVQSDSSIEVVLVDVTESPIERPKKKQKDYYSGKKKYHTIKTQILLNQKTKEILCIAQGKGHMHDFRLFKESIGQAIHRKISLLADSGYQGIQKLHTKSRIPKKSSKKCPLTKAEKRENRLLSIERIVIENMNAKIKVFKIFSQKYRNRRKRHLLRMSLVCGIYNCEL</sequence>
<evidence type="ECO:0000256" key="2">
    <source>
        <dbReference type="ARBA" id="ARBA00010075"/>
    </source>
</evidence>
<dbReference type="GO" id="GO:0006310">
    <property type="term" value="P:DNA recombination"/>
    <property type="evidence" value="ECO:0007669"/>
    <property type="project" value="UniProtKB-KW"/>
</dbReference>
<dbReference type="EMBL" id="NULI01000171">
    <property type="protein sequence ID" value="PGS68874.1"/>
    <property type="molecule type" value="Genomic_DNA"/>
</dbReference>
<dbReference type="InterPro" id="IPR027805">
    <property type="entry name" value="Transposase_HTH_dom"/>
</dbReference>
<name>A0A9X7GTK1_BACCE</name>
<dbReference type="RefSeq" id="WP_098783515.1">
    <property type="nucleotide sequence ID" value="NZ_NULI01000171.1"/>
</dbReference>
<evidence type="ECO:0000256" key="1">
    <source>
        <dbReference type="ARBA" id="ARBA00001968"/>
    </source>
</evidence>
<feature type="domain" description="Transposase Helix-turn-helix" evidence="8">
    <location>
        <begin position="49"/>
        <end position="97"/>
    </location>
</feature>
<reference evidence="9 10" key="1">
    <citation type="submission" date="2017-09" db="EMBL/GenBank/DDBJ databases">
        <title>Large-scale bioinformatics analysis of Bacillus genomes uncovers conserved roles of natural products in bacterial physiology.</title>
        <authorList>
            <consortium name="Agbiome Team Llc"/>
            <person name="Bleich R.M."/>
            <person name="Grubbs K.J."/>
            <person name="Santa Maria K.C."/>
            <person name="Allen S.E."/>
            <person name="Farag S."/>
            <person name="Shank E.A."/>
            <person name="Bowers A."/>
        </authorList>
    </citation>
    <scope>NUCLEOTIDE SEQUENCE [LARGE SCALE GENOMIC DNA]</scope>
    <source>
        <strain evidence="9 10">AFS041711</strain>
    </source>
</reference>
<evidence type="ECO:0000256" key="5">
    <source>
        <dbReference type="ARBA" id="ARBA00023125"/>
    </source>
</evidence>
<keyword evidence="5" id="KW-0238">DNA-binding</keyword>
<dbReference type="GO" id="GO:0046872">
    <property type="term" value="F:metal ion binding"/>
    <property type="evidence" value="ECO:0007669"/>
    <property type="project" value="UniProtKB-KW"/>
</dbReference>
<feature type="domain" description="DDE Tnp4" evidence="7">
    <location>
        <begin position="120"/>
        <end position="268"/>
    </location>
</feature>
<dbReference type="GO" id="GO:0003677">
    <property type="term" value="F:DNA binding"/>
    <property type="evidence" value="ECO:0007669"/>
    <property type="project" value="UniProtKB-KW"/>
</dbReference>
<dbReference type="AlphaFoldDB" id="A0A9X7GTK1"/>
<dbReference type="GO" id="GO:0032196">
    <property type="term" value="P:transposition"/>
    <property type="evidence" value="ECO:0007669"/>
    <property type="project" value="UniProtKB-KW"/>
</dbReference>
<organism evidence="9 10">
    <name type="scientific">Bacillus cereus</name>
    <dbReference type="NCBI Taxonomy" id="1396"/>
    <lineage>
        <taxon>Bacteria</taxon>
        <taxon>Bacillati</taxon>
        <taxon>Bacillota</taxon>
        <taxon>Bacilli</taxon>
        <taxon>Bacillales</taxon>
        <taxon>Bacillaceae</taxon>
        <taxon>Bacillus</taxon>
        <taxon>Bacillus cereus group</taxon>
    </lineage>
</organism>
<dbReference type="Proteomes" id="UP000224203">
    <property type="component" value="Unassembled WGS sequence"/>
</dbReference>
<keyword evidence="4" id="KW-0479">Metal-binding</keyword>
<gene>
    <name evidence="9" type="ORF">COC69_26205</name>
</gene>